<reference evidence="1" key="1">
    <citation type="journal article" date="2021" name="Environ. Microbiol.">
        <title>Gene family expansions and transcriptome signatures uncover fungal adaptations to wood decay.</title>
        <authorList>
            <person name="Hage H."/>
            <person name="Miyauchi S."/>
            <person name="Viragh M."/>
            <person name="Drula E."/>
            <person name="Min B."/>
            <person name="Chaduli D."/>
            <person name="Navarro D."/>
            <person name="Favel A."/>
            <person name="Norest M."/>
            <person name="Lesage-Meessen L."/>
            <person name="Balint B."/>
            <person name="Merenyi Z."/>
            <person name="de Eugenio L."/>
            <person name="Morin E."/>
            <person name="Martinez A.T."/>
            <person name="Baldrian P."/>
            <person name="Stursova M."/>
            <person name="Martinez M.J."/>
            <person name="Novotny C."/>
            <person name="Magnuson J.K."/>
            <person name="Spatafora J.W."/>
            <person name="Maurice S."/>
            <person name="Pangilinan J."/>
            <person name="Andreopoulos W."/>
            <person name="LaButti K."/>
            <person name="Hundley H."/>
            <person name="Na H."/>
            <person name="Kuo A."/>
            <person name="Barry K."/>
            <person name="Lipzen A."/>
            <person name="Henrissat B."/>
            <person name="Riley R."/>
            <person name="Ahrendt S."/>
            <person name="Nagy L.G."/>
            <person name="Grigoriev I.V."/>
            <person name="Martin F."/>
            <person name="Rosso M.N."/>
        </authorList>
    </citation>
    <scope>NUCLEOTIDE SEQUENCE</scope>
    <source>
        <strain evidence="1">CBS 384.51</strain>
    </source>
</reference>
<sequence length="318" mass="36031">MPIGHLSACYAKEISKQNPCYGHPLSYTKPIRDLEGRKRKVHLGDVGIFEEDGAFRRLFNITVDATHELNGGGVPVGFEPFDLSPKLVCENALSPRILCSEGVEFHEVVDPRIAAMPRWMAESGPRIAIPSTQDGEADSLCTITSNARGGAYLILRDHPTHCWIKSNRELTEYMRRNLASWHAAITDRRQFALKRRLDPEQIFLVRGTIMSSACTIGRIYGEGEIGVPRGLWERACGKVGSVVSMSCAKLGIFRSSLRDGRRERWRNSYAEISYPRDNRPGTCTPPPVYLSMPMSRSTVEEITDYFERAHREYEYYER</sequence>
<accession>A0ACB8TQA3</accession>
<dbReference type="Proteomes" id="UP001055072">
    <property type="component" value="Unassembled WGS sequence"/>
</dbReference>
<name>A0ACB8TQA3_9APHY</name>
<comment type="caution">
    <text evidence="1">The sequence shown here is derived from an EMBL/GenBank/DDBJ whole genome shotgun (WGS) entry which is preliminary data.</text>
</comment>
<organism evidence="1 2">
    <name type="scientific">Irpex rosettiformis</name>
    <dbReference type="NCBI Taxonomy" id="378272"/>
    <lineage>
        <taxon>Eukaryota</taxon>
        <taxon>Fungi</taxon>
        <taxon>Dikarya</taxon>
        <taxon>Basidiomycota</taxon>
        <taxon>Agaricomycotina</taxon>
        <taxon>Agaricomycetes</taxon>
        <taxon>Polyporales</taxon>
        <taxon>Irpicaceae</taxon>
        <taxon>Irpex</taxon>
    </lineage>
</organism>
<gene>
    <name evidence="1" type="ORF">BDY19DRAFT_552659</name>
</gene>
<evidence type="ECO:0000313" key="2">
    <source>
        <dbReference type="Proteomes" id="UP001055072"/>
    </source>
</evidence>
<protein>
    <submittedName>
        <fullName evidence="1">Uncharacterized protein</fullName>
    </submittedName>
</protein>
<keyword evidence="2" id="KW-1185">Reference proteome</keyword>
<evidence type="ECO:0000313" key="1">
    <source>
        <dbReference type="EMBL" id="KAI0084202.1"/>
    </source>
</evidence>
<dbReference type="EMBL" id="MU274946">
    <property type="protein sequence ID" value="KAI0084202.1"/>
    <property type="molecule type" value="Genomic_DNA"/>
</dbReference>
<proteinExistence type="predicted"/>